<protein>
    <submittedName>
        <fullName evidence="1">Uncharacterized protein</fullName>
    </submittedName>
</protein>
<geneLocation type="plasmid" evidence="2">
    <name>pdfi3</name>
</geneLocation>
<dbReference type="Proteomes" id="UP000259030">
    <property type="component" value="Plasmid pDFI3"/>
</dbReference>
<dbReference type="AlphaFoldDB" id="A0A221T2T0"/>
<name>A0A221T2T0_9DEIO</name>
<dbReference type="RefSeq" id="WP_027464362.1">
    <property type="nucleotide sequence ID" value="NZ_CP021084.1"/>
</dbReference>
<proteinExistence type="predicted"/>
<organism evidence="1 2">
    <name type="scientific">Deinococcus ficus</name>
    <dbReference type="NCBI Taxonomy" id="317577"/>
    <lineage>
        <taxon>Bacteria</taxon>
        <taxon>Thermotogati</taxon>
        <taxon>Deinococcota</taxon>
        <taxon>Deinococci</taxon>
        <taxon>Deinococcales</taxon>
        <taxon>Deinococcaceae</taxon>
        <taxon>Deinococcus</taxon>
    </lineage>
</organism>
<reference evidence="1 2" key="1">
    <citation type="submission" date="2017-05" db="EMBL/GenBank/DDBJ databases">
        <title>The complete genome sequence of Deinococcus ficus isolated from the rhizosphere of the Ficus religiosa L. in Taiwan.</title>
        <authorList>
            <person name="Wu K.-M."/>
            <person name="Liao T.-L."/>
            <person name="Liu Y.-M."/>
            <person name="Young C.-C."/>
            <person name="Tsai S.-F."/>
        </authorList>
    </citation>
    <scope>NUCLEOTIDE SEQUENCE [LARGE SCALE GENOMIC DNA]</scope>
    <source>
        <strain evidence="1 2">CC-FR2-10</strain>
        <plasmid evidence="2">pdfi3</plasmid>
    </source>
</reference>
<gene>
    <name evidence="1" type="ORF">DFI_18395</name>
</gene>
<keyword evidence="1" id="KW-0614">Plasmid</keyword>
<sequence>MSKESLSTFVSFVLSQQPQVIYVIPDEDQSGVEIDVLDSQRMASLDKERDFRKVPFADLALGRLIEADEQAEVDGLIVTTRDGRYLIPYARD</sequence>
<evidence type="ECO:0000313" key="1">
    <source>
        <dbReference type="EMBL" id="ASN83171.1"/>
    </source>
</evidence>
<dbReference type="EMBL" id="CP021084">
    <property type="protein sequence ID" value="ASN83171.1"/>
    <property type="molecule type" value="Genomic_DNA"/>
</dbReference>
<evidence type="ECO:0000313" key="2">
    <source>
        <dbReference type="Proteomes" id="UP000259030"/>
    </source>
</evidence>
<dbReference type="KEGG" id="dfc:DFI_18395"/>
<keyword evidence="2" id="KW-1185">Reference proteome</keyword>
<accession>A0A221T2T0</accession>